<accession>A0AAD5SY77</accession>
<feature type="non-terminal residue" evidence="1">
    <location>
        <position position="1"/>
    </location>
</feature>
<evidence type="ECO:0000313" key="2">
    <source>
        <dbReference type="Proteomes" id="UP001211907"/>
    </source>
</evidence>
<dbReference type="Proteomes" id="UP001211907">
    <property type="component" value="Unassembled WGS sequence"/>
</dbReference>
<evidence type="ECO:0000313" key="1">
    <source>
        <dbReference type="EMBL" id="KAJ3117779.1"/>
    </source>
</evidence>
<dbReference type="AlphaFoldDB" id="A0AAD5SY77"/>
<name>A0AAD5SY77_9FUNG</name>
<keyword evidence="2" id="KW-1185">Reference proteome</keyword>
<gene>
    <name evidence="1" type="ORF">HK100_000750</name>
</gene>
<comment type="caution">
    <text evidence="1">The sequence shown here is derived from an EMBL/GenBank/DDBJ whole genome shotgun (WGS) entry which is preliminary data.</text>
</comment>
<dbReference type="EMBL" id="JADGJH010001151">
    <property type="protein sequence ID" value="KAJ3117779.1"/>
    <property type="molecule type" value="Genomic_DNA"/>
</dbReference>
<reference evidence="1" key="1">
    <citation type="submission" date="2020-05" db="EMBL/GenBank/DDBJ databases">
        <title>Phylogenomic resolution of chytrid fungi.</title>
        <authorList>
            <person name="Stajich J.E."/>
            <person name="Amses K."/>
            <person name="Simmons R."/>
            <person name="Seto K."/>
            <person name="Myers J."/>
            <person name="Bonds A."/>
            <person name="Quandt C.A."/>
            <person name="Barry K."/>
            <person name="Liu P."/>
            <person name="Grigoriev I."/>
            <person name="Longcore J.E."/>
            <person name="James T.Y."/>
        </authorList>
    </citation>
    <scope>NUCLEOTIDE SEQUENCE</scope>
    <source>
        <strain evidence="1">JEL0513</strain>
    </source>
</reference>
<proteinExistence type="predicted"/>
<sequence>NNNPGPGTYDINYAIGRHVGNDNRFALLKSKNLKHVSYLNAILTWRLTAIFFPK</sequence>
<protein>
    <submittedName>
        <fullName evidence="1">Uncharacterized protein</fullName>
    </submittedName>
</protein>
<organism evidence="1 2">
    <name type="scientific">Physocladia obscura</name>
    <dbReference type="NCBI Taxonomy" id="109957"/>
    <lineage>
        <taxon>Eukaryota</taxon>
        <taxon>Fungi</taxon>
        <taxon>Fungi incertae sedis</taxon>
        <taxon>Chytridiomycota</taxon>
        <taxon>Chytridiomycota incertae sedis</taxon>
        <taxon>Chytridiomycetes</taxon>
        <taxon>Chytridiales</taxon>
        <taxon>Chytriomycetaceae</taxon>
        <taxon>Physocladia</taxon>
    </lineage>
</organism>